<accession>A0A6J4TDC1</accession>
<proteinExistence type="predicted"/>
<dbReference type="AlphaFoldDB" id="A0A6J4TDC1"/>
<gene>
    <name evidence="4" type="ORF">AVDCRST_MAG91-2118</name>
</gene>
<evidence type="ECO:0000259" key="3">
    <source>
        <dbReference type="Pfam" id="PF04773"/>
    </source>
</evidence>
<feature type="non-terminal residue" evidence="4">
    <location>
        <position position="239"/>
    </location>
</feature>
<dbReference type="Gene3D" id="2.60.120.1440">
    <property type="match status" value="1"/>
</dbReference>
<feature type="chain" id="PRO_5026858066" description="FecR protein domain-containing protein" evidence="2">
    <location>
        <begin position="22"/>
        <end position="239"/>
    </location>
</feature>
<protein>
    <recommendedName>
        <fullName evidence="3">FecR protein domain-containing protein</fullName>
    </recommendedName>
</protein>
<keyword evidence="2" id="KW-0732">Signal</keyword>
<feature type="compositionally biased region" description="Basic and acidic residues" evidence="1">
    <location>
        <begin position="219"/>
        <end position="231"/>
    </location>
</feature>
<sequence length="239" mass="24736">MRKIILGLAPALMLMSGTAYAAPDWKVSEVTGAVRLTENGKSRPATRGALLSTGAMITTGAAARAVIVRGEEFVVISPSTQIRVPAAAAPSKIFQLIEDFGTAIFKITKKSTPHFGVQTPYLAAVVKGTTFTVTVGEEGSTVQVTEGAVEVSTLDGGAADLVTAGTIAQVGASDLYRLTLEGGTNKELRSPNGRGATASGKAPRALYVGPKGNVVKLSQVKEDEKDLEKLTKGLVHGKS</sequence>
<name>A0A6J4TDC1_9SPHN</name>
<reference evidence="4" key="1">
    <citation type="submission" date="2020-02" db="EMBL/GenBank/DDBJ databases">
        <authorList>
            <person name="Meier V. D."/>
        </authorList>
    </citation>
    <scope>NUCLEOTIDE SEQUENCE</scope>
    <source>
        <strain evidence="4">AVDCRST_MAG91</strain>
    </source>
</reference>
<dbReference type="Pfam" id="PF04773">
    <property type="entry name" value="FecR"/>
    <property type="match status" value="1"/>
</dbReference>
<dbReference type="PANTHER" id="PTHR38731">
    <property type="entry name" value="LIPL45-RELATED LIPOPROTEIN-RELATED"/>
    <property type="match status" value="1"/>
</dbReference>
<feature type="region of interest" description="Disordered" evidence="1">
    <location>
        <begin position="219"/>
        <end position="239"/>
    </location>
</feature>
<evidence type="ECO:0000256" key="1">
    <source>
        <dbReference type="SAM" id="MobiDB-lite"/>
    </source>
</evidence>
<evidence type="ECO:0000313" key="4">
    <source>
        <dbReference type="EMBL" id="CAA9519648.1"/>
    </source>
</evidence>
<evidence type="ECO:0000256" key="2">
    <source>
        <dbReference type="SAM" id="SignalP"/>
    </source>
</evidence>
<feature type="domain" description="FecR protein" evidence="3">
    <location>
        <begin position="57"/>
        <end position="150"/>
    </location>
</feature>
<feature type="region of interest" description="Disordered" evidence="1">
    <location>
        <begin position="184"/>
        <end position="204"/>
    </location>
</feature>
<organism evidence="4">
    <name type="scientific">uncultured Sphingomonadaceae bacterium</name>
    <dbReference type="NCBI Taxonomy" id="169976"/>
    <lineage>
        <taxon>Bacteria</taxon>
        <taxon>Pseudomonadati</taxon>
        <taxon>Pseudomonadota</taxon>
        <taxon>Alphaproteobacteria</taxon>
        <taxon>Sphingomonadales</taxon>
        <taxon>Sphingomonadaceae</taxon>
        <taxon>environmental samples</taxon>
    </lineage>
</organism>
<feature type="signal peptide" evidence="2">
    <location>
        <begin position="1"/>
        <end position="21"/>
    </location>
</feature>
<dbReference type="InterPro" id="IPR006860">
    <property type="entry name" value="FecR"/>
</dbReference>
<dbReference type="PANTHER" id="PTHR38731:SF3">
    <property type="entry name" value="BLL6125 PROTEIN"/>
    <property type="match status" value="1"/>
</dbReference>
<dbReference type="EMBL" id="CADCVX010000388">
    <property type="protein sequence ID" value="CAA9519648.1"/>
    <property type="molecule type" value="Genomic_DNA"/>
</dbReference>